<reference evidence="3" key="1">
    <citation type="submission" date="2022-07" db="EMBL/GenBank/DDBJ databases">
        <title>Phylogenomic reconstructions and comparative analyses of Kickxellomycotina fungi.</title>
        <authorList>
            <person name="Reynolds N.K."/>
            <person name="Stajich J.E."/>
            <person name="Barry K."/>
            <person name="Grigoriev I.V."/>
            <person name="Crous P."/>
            <person name="Smith M.E."/>
        </authorList>
    </citation>
    <scope>NUCLEOTIDE SEQUENCE</scope>
    <source>
        <strain evidence="3">NBRC 100468</strain>
    </source>
</reference>
<protein>
    <submittedName>
        <fullName evidence="3">Uncharacterized protein</fullName>
    </submittedName>
</protein>
<feature type="signal peptide" evidence="2">
    <location>
        <begin position="1"/>
        <end position="20"/>
    </location>
</feature>
<accession>A0A9W7ZNM6</accession>
<evidence type="ECO:0000256" key="2">
    <source>
        <dbReference type="SAM" id="SignalP"/>
    </source>
</evidence>
<evidence type="ECO:0000256" key="1">
    <source>
        <dbReference type="SAM" id="Phobius"/>
    </source>
</evidence>
<name>A0A9W7ZNM6_9FUNG</name>
<dbReference type="Proteomes" id="UP001150538">
    <property type="component" value="Unassembled WGS sequence"/>
</dbReference>
<sequence length="258" mass="28374">MFQFISILFAFLIFASQAFALSDTFSNAFVRTAISRTMHHYKTISSHITSTYLPLVRNALLQCPAAGPAIPHHYLAFFVVFIFIVVISLLAIAVALNNQCQALAVYIEATTEAVNTNTSRFDQRLREIELSVNAMDTVVAEPSLTQSGSSSSSATVANSECSDVDKETVYNNASTNGSFTSELTKLQDSLESLSGIVADIDTRFDSSDDRFASLDSKLKQSKRITDEKLSALDQQLRGFEAQMDMVMGFVRTFVEPSK</sequence>
<keyword evidence="4" id="KW-1185">Reference proteome</keyword>
<keyword evidence="1" id="KW-0472">Membrane</keyword>
<dbReference type="AlphaFoldDB" id="A0A9W7ZNM6"/>
<evidence type="ECO:0000313" key="3">
    <source>
        <dbReference type="EMBL" id="KAJ1913280.1"/>
    </source>
</evidence>
<keyword evidence="1" id="KW-1133">Transmembrane helix</keyword>
<organism evidence="3 4">
    <name type="scientific">Mycoemilia scoparia</name>
    <dbReference type="NCBI Taxonomy" id="417184"/>
    <lineage>
        <taxon>Eukaryota</taxon>
        <taxon>Fungi</taxon>
        <taxon>Fungi incertae sedis</taxon>
        <taxon>Zoopagomycota</taxon>
        <taxon>Kickxellomycotina</taxon>
        <taxon>Kickxellomycetes</taxon>
        <taxon>Kickxellales</taxon>
        <taxon>Kickxellaceae</taxon>
        <taxon>Mycoemilia</taxon>
    </lineage>
</organism>
<feature type="transmembrane region" description="Helical" evidence="1">
    <location>
        <begin position="74"/>
        <end position="96"/>
    </location>
</feature>
<evidence type="ECO:0000313" key="4">
    <source>
        <dbReference type="Proteomes" id="UP001150538"/>
    </source>
</evidence>
<comment type="caution">
    <text evidence="3">The sequence shown here is derived from an EMBL/GenBank/DDBJ whole genome shotgun (WGS) entry which is preliminary data.</text>
</comment>
<keyword evidence="1" id="KW-0812">Transmembrane</keyword>
<keyword evidence="2" id="KW-0732">Signal</keyword>
<feature type="chain" id="PRO_5040911201" evidence="2">
    <location>
        <begin position="21"/>
        <end position="258"/>
    </location>
</feature>
<proteinExistence type="predicted"/>
<dbReference type="EMBL" id="JANBPU010000273">
    <property type="protein sequence ID" value="KAJ1913280.1"/>
    <property type="molecule type" value="Genomic_DNA"/>
</dbReference>
<gene>
    <name evidence="3" type="ORF">H4219_005273</name>
</gene>